<dbReference type="OrthoDB" id="9182675at2"/>
<evidence type="ECO:0000313" key="1">
    <source>
        <dbReference type="EMBL" id="REG86557.1"/>
    </source>
</evidence>
<gene>
    <name evidence="1" type="ORF">DFP81_101122</name>
</gene>
<dbReference type="RefSeq" id="WP_115895822.1">
    <property type="nucleotide sequence ID" value="NZ_QUNG01000001.1"/>
</dbReference>
<sequence>MNSENFNKCREFLEKSLESSPENNELLNAYVKLLELKSKYDTETDKALIEKEIRESEVQANYQTAVHTNNTNYNTASNKNFAESYRHDQTQMHGTVQTAMNTGYYLQQPLPNNRTY</sequence>
<name>A0A3E0DSN4_9GAMM</name>
<protein>
    <recommendedName>
        <fullName evidence="3">Tetratricopeptide repeat protein</fullName>
    </recommendedName>
</protein>
<organism evidence="1 2">
    <name type="scientific">Marinomonas pollencensis</name>
    <dbReference type="NCBI Taxonomy" id="491954"/>
    <lineage>
        <taxon>Bacteria</taxon>
        <taxon>Pseudomonadati</taxon>
        <taxon>Pseudomonadota</taxon>
        <taxon>Gammaproteobacteria</taxon>
        <taxon>Oceanospirillales</taxon>
        <taxon>Oceanospirillaceae</taxon>
        <taxon>Marinomonas</taxon>
    </lineage>
</organism>
<proteinExistence type="predicted"/>
<keyword evidence="2" id="KW-1185">Reference proteome</keyword>
<dbReference type="AlphaFoldDB" id="A0A3E0DSN4"/>
<accession>A0A3E0DSN4</accession>
<reference evidence="1 2" key="1">
    <citation type="submission" date="2018-08" db="EMBL/GenBank/DDBJ databases">
        <title>Genomic Encyclopedia of Type Strains, Phase III (KMG-III): the genomes of soil and plant-associated and newly described type strains.</title>
        <authorList>
            <person name="Whitman W."/>
        </authorList>
    </citation>
    <scope>NUCLEOTIDE SEQUENCE [LARGE SCALE GENOMIC DNA]</scope>
    <source>
        <strain evidence="1 2">CECT 7375</strain>
    </source>
</reference>
<evidence type="ECO:0000313" key="2">
    <source>
        <dbReference type="Proteomes" id="UP000256542"/>
    </source>
</evidence>
<evidence type="ECO:0008006" key="3">
    <source>
        <dbReference type="Google" id="ProtNLM"/>
    </source>
</evidence>
<dbReference type="Proteomes" id="UP000256542">
    <property type="component" value="Unassembled WGS sequence"/>
</dbReference>
<dbReference type="EMBL" id="QUNG01000001">
    <property type="protein sequence ID" value="REG86557.1"/>
    <property type="molecule type" value="Genomic_DNA"/>
</dbReference>
<comment type="caution">
    <text evidence="1">The sequence shown here is derived from an EMBL/GenBank/DDBJ whole genome shotgun (WGS) entry which is preliminary data.</text>
</comment>